<dbReference type="PANTHER" id="PTHR13170">
    <property type="entry name" value="O-GLCNACASE"/>
    <property type="match status" value="1"/>
</dbReference>
<dbReference type="PANTHER" id="PTHR13170:SF16">
    <property type="entry name" value="PROTEIN O-GLCNACASE"/>
    <property type="match status" value="1"/>
</dbReference>
<keyword evidence="2 3" id="KW-0326">Glycosidase</keyword>
<dbReference type="SUPFAM" id="SSF55545">
    <property type="entry name" value="beta-N-acetylhexosaminidase-like domain"/>
    <property type="match status" value="1"/>
</dbReference>
<feature type="region of interest" description="Disordered" evidence="4">
    <location>
        <begin position="1033"/>
        <end position="1097"/>
    </location>
</feature>
<evidence type="ECO:0000256" key="2">
    <source>
        <dbReference type="ARBA" id="ARBA00023295"/>
    </source>
</evidence>
<accession>A0ABP7M3E4</accession>
<evidence type="ECO:0000313" key="8">
    <source>
        <dbReference type="EMBL" id="GAA3912529.1"/>
    </source>
</evidence>
<comment type="caution">
    <text evidence="8">The sequence shown here is derived from an EMBL/GenBank/DDBJ whole genome shotgun (WGS) entry which is preliminary data.</text>
</comment>
<evidence type="ECO:0000256" key="5">
    <source>
        <dbReference type="SAM" id="SignalP"/>
    </source>
</evidence>
<dbReference type="Pfam" id="PF07555">
    <property type="entry name" value="NAGidase"/>
    <property type="match status" value="1"/>
</dbReference>
<feature type="compositionally biased region" description="Low complexity" evidence="4">
    <location>
        <begin position="1063"/>
        <end position="1097"/>
    </location>
</feature>
<feature type="signal peptide" evidence="5">
    <location>
        <begin position="1"/>
        <end position="30"/>
    </location>
</feature>
<feature type="region of interest" description="Disordered" evidence="4">
    <location>
        <begin position="905"/>
        <end position="938"/>
    </location>
</feature>
<feature type="compositionally biased region" description="Pro residues" evidence="4">
    <location>
        <begin position="47"/>
        <end position="60"/>
    </location>
</feature>
<protein>
    <recommendedName>
        <fullName evidence="10">Hyaluronidase</fullName>
    </recommendedName>
</protein>
<comment type="similarity">
    <text evidence="3">Belongs to the glycosyl hydrolase 84 family.</text>
</comment>
<dbReference type="Gene3D" id="1.20.58.460">
    <property type="entry name" value="Hyaluronidase post-catalytic domain-like"/>
    <property type="match status" value="1"/>
</dbReference>
<dbReference type="Proteomes" id="UP001501000">
    <property type="component" value="Unassembled WGS sequence"/>
</dbReference>
<evidence type="ECO:0000256" key="4">
    <source>
        <dbReference type="SAM" id="MobiDB-lite"/>
    </source>
</evidence>
<gene>
    <name evidence="8" type="ORF">GCM10022244_23180</name>
</gene>
<feature type="compositionally biased region" description="Low complexity" evidence="4">
    <location>
        <begin position="1033"/>
        <end position="1054"/>
    </location>
</feature>
<feature type="region of interest" description="Disordered" evidence="4">
    <location>
        <begin position="20"/>
        <end position="109"/>
    </location>
</feature>
<dbReference type="InterPro" id="IPR017853">
    <property type="entry name" value="GH"/>
</dbReference>
<dbReference type="InterPro" id="IPR000421">
    <property type="entry name" value="FA58C"/>
</dbReference>
<evidence type="ECO:0000313" key="9">
    <source>
        <dbReference type="Proteomes" id="UP001501000"/>
    </source>
</evidence>
<evidence type="ECO:0000259" key="7">
    <source>
        <dbReference type="PROSITE" id="PS52009"/>
    </source>
</evidence>
<sequence>MGRRKRTATAVAAAVIGGLLSGPAPGVAQAAPHAPRSPLAPVAPQNPGTPPGPGTSPSPGAPASAGSARSQGTPADPGAAKAPAARTATASGGAPAVWPRPQSLTAGGPSVRLGDEVTLLADADADPYALAALRELLRGAGVRTVHTALPGAGPVIRAAGPSGEGVSGAAEALRALRVPERLDLPRGGYRLATGRPGGRDTLALDGVGEDGLFHAVQTVRQLLGGGREIPGVVVRDWPGTAERGVTEGFYGTPWTAEQRLAHLDFLGRTKQNRYLYAPGDDPYRQAQWREPYPAERRAEFRALAERARANHVTLGWAVAPAQSMCLASDADVRALTRKLDAMWELGFRSFQLQFQDAGYGEWHCARDAEIFGRDAAGAATAHARVANTVARHLAGRHPGAEPLTVMPTEYFQDGATAYRTALAGALDARVRVAWTGVGVVPRTITGGEMAGVRAALGGHPLVTMDNYPVNDYAQDRLFLGPHTGREPAVAAGSAAFLAHAMEQPVASRVPLFTAADYAWNPKGYRPQESWRAAVDDLAGADPAAREALWALAGNDASSILAPDAESAYLKPLLAAFRSSRALPGTGPREKAAREKAARELRAAFTVMGEVPRRLADTADGTLDDETGPWLERLSRYGRAGEAAVDMLLAQDRGDGAAAWRARLRLEPLRASLESGQVTVGAGVLGPFLDAALAESAAWTGTGRPEARRAERTPGAYTVRLDRPRALEAVTVLTVPGTGDGRARVEAHVPGEGWRSLGPLASGGWTQPEPKGLRAEALRVVWDEGAPPEVRSLVPWFADGPRAGLDLKRPETDAEIGGAAQRVDLELSGVRAGEVAGAVTAKAPKGVSVRAPRRTVVERGTRTTVPLEVSVAADAPAGAYRVPVSFAGEERVLTVRAFPRTAGPDLARTAKATSSGDETPDFPASSAVDGDPATRWSSPAQDDAWWQLELPAPARLGRVVLHWQDAYASRYRVEVSPDGRTWRTAARVEEGRGGRESVRMDAADTRFLRVRGEARATRYGYSLWSVETYAVAEPARPGKGPEAPEAPEAGGSPAAPVTPPAPESPDAGPPEESAAPAAKTPDAPADAAERATAPAETP</sequence>
<dbReference type="InterPro" id="IPR015882">
    <property type="entry name" value="HEX_bac_N"/>
</dbReference>
<keyword evidence="5" id="KW-0732">Signal</keyword>
<dbReference type="InterPro" id="IPR049019">
    <property type="entry name" value="NagJ-like_helical"/>
</dbReference>
<dbReference type="SUPFAM" id="SSF140657">
    <property type="entry name" value="Hyaluronidase post-catalytic domain-like"/>
    <property type="match status" value="1"/>
</dbReference>
<dbReference type="PROSITE" id="PS50022">
    <property type="entry name" value="FA58C_3"/>
    <property type="match status" value="1"/>
</dbReference>
<dbReference type="Gene3D" id="3.30.379.10">
    <property type="entry name" value="Chitobiase/beta-hexosaminidase domain 2-like"/>
    <property type="match status" value="1"/>
</dbReference>
<proteinExistence type="inferred from homology"/>
<dbReference type="Gene3D" id="3.20.20.80">
    <property type="entry name" value="Glycosidases"/>
    <property type="match status" value="1"/>
</dbReference>
<dbReference type="InterPro" id="IPR029018">
    <property type="entry name" value="Hex-like_dom2"/>
</dbReference>
<dbReference type="Pfam" id="PF21774">
    <property type="entry name" value="NagJ_C"/>
    <property type="match status" value="1"/>
</dbReference>
<feature type="chain" id="PRO_5046616917" description="Hyaluronidase" evidence="5">
    <location>
        <begin position="31"/>
        <end position="1097"/>
    </location>
</feature>
<dbReference type="InterPro" id="IPR011496">
    <property type="entry name" value="O-GlcNAcase_cat"/>
</dbReference>
<dbReference type="InterPro" id="IPR008979">
    <property type="entry name" value="Galactose-bd-like_sf"/>
</dbReference>
<keyword evidence="9" id="KW-1185">Reference proteome</keyword>
<evidence type="ECO:0008006" key="10">
    <source>
        <dbReference type="Google" id="ProtNLM"/>
    </source>
</evidence>
<evidence type="ECO:0000256" key="3">
    <source>
        <dbReference type="PROSITE-ProRule" id="PRU01353"/>
    </source>
</evidence>
<name>A0ABP7M3E4_9ACTN</name>
<dbReference type="Pfam" id="PF02838">
    <property type="entry name" value="Glyco_hydro_20b"/>
    <property type="match status" value="1"/>
</dbReference>
<dbReference type="SUPFAM" id="SSF49785">
    <property type="entry name" value="Galactose-binding domain-like"/>
    <property type="match status" value="1"/>
</dbReference>
<organism evidence="8 9">
    <name type="scientific">Streptomyces gulbargensis</name>
    <dbReference type="NCBI Taxonomy" id="364901"/>
    <lineage>
        <taxon>Bacteria</taxon>
        <taxon>Bacillati</taxon>
        <taxon>Actinomycetota</taxon>
        <taxon>Actinomycetes</taxon>
        <taxon>Kitasatosporales</taxon>
        <taxon>Streptomycetaceae</taxon>
        <taxon>Streptomyces</taxon>
    </lineage>
</organism>
<dbReference type="Gene3D" id="2.60.120.260">
    <property type="entry name" value="Galactose-binding domain-like"/>
    <property type="match status" value="1"/>
</dbReference>
<dbReference type="RefSeq" id="WP_345281398.1">
    <property type="nucleotide sequence ID" value="NZ_BAABAJ010000006.1"/>
</dbReference>
<dbReference type="InterPro" id="IPR051822">
    <property type="entry name" value="Glycosyl_Hydrolase_84"/>
</dbReference>
<evidence type="ECO:0000256" key="1">
    <source>
        <dbReference type="ARBA" id="ARBA00022801"/>
    </source>
</evidence>
<feature type="domain" description="GH84" evidence="7">
    <location>
        <begin position="241"/>
        <end position="522"/>
    </location>
</feature>
<reference evidence="9" key="1">
    <citation type="journal article" date="2019" name="Int. J. Syst. Evol. Microbiol.">
        <title>The Global Catalogue of Microorganisms (GCM) 10K type strain sequencing project: providing services to taxonomists for standard genome sequencing and annotation.</title>
        <authorList>
            <consortium name="The Broad Institute Genomics Platform"/>
            <consortium name="The Broad Institute Genome Sequencing Center for Infectious Disease"/>
            <person name="Wu L."/>
            <person name="Ma J."/>
        </authorList>
    </citation>
    <scope>NUCLEOTIDE SEQUENCE [LARGE SCALE GENOMIC DNA]</scope>
    <source>
        <strain evidence="9">JCM 16956</strain>
    </source>
</reference>
<dbReference type="EMBL" id="BAABAJ010000006">
    <property type="protein sequence ID" value="GAA3912529.1"/>
    <property type="molecule type" value="Genomic_DNA"/>
</dbReference>
<feature type="active site" description="Proton donor" evidence="3">
    <location>
        <position position="356"/>
    </location>
</feature>
<keyword evidence="1 3" id="KW-0378">Hydrolase</keyword>
<dbReference type="Pfam" id="PF00754">
    <property type="entry name" value="F5_F8_type_C"/>
    <property type="match status" value="1"/>
</dbReference>
<dbReference type="PROSITE" id="PS52009">
    <property type="entry name" value="GH84"/>
    <property type="match status" value="1"/>
</dbReference>
<feature type="domain" description="F5/8 type C" evidence="6">
    <location>
        <begin position="892"/>
        <end position="1030"/>
    </location>
</feature>
<dbReference type="SUPFAM" id="SSF51445">
    <property type="entry name" value="(Trans)glycosidases"/>
    <property type="match status" value="1"/>
</dbReference>
<feature type="compositionally biased region" description="Low complexity" evidence="4">
    <location>
        <begin position="61"/>
        <end position="96"/>
    </location>
</feature>
<evidence type="ECO:0000259" key="6">
    <source>
        <dbReference type="PROSITE" id="PS50022"/>
    </source>
</evidence>